<protein>
    <recommendedName>
        <fullName evidence="3">DUF5132 domain-containing protein</fullName>
    </recommendedName>
</protein>
<sequence length="85" mass="9627">MFQTNLHRFIVGSVIIVAASTLLPVARETLKPLVGQVSREMRFFIVSAKEGLEDMVAEVKAERMKKHVNNQLVIEYNEVVEDIAE</sequence>
<evidence type="ECO:0000313" key="1">
    <source>
        <dbReference type="EMBL" id="MBD1380933.1"/>
    </source>
</evidence>
<accession>A0A926NJ37</accession>
<evidence type="ECO:0008006" key="3">
    <source>
        <dbReference type="Google" id="ProtNLM"/>
    </source>
</evidence>
<dbReference type="AlphaFoldDB" id="A0A926NJ37"/>
<evidence type="ECO:0000313" key="2">
    <source>
        <dbReference type="Proteomes" id="UP000626844"/>
    </source>
</evidence>
<keyword evidence="2" id="KW-1185">Reference proteome</keyword>
<reference evidence="1" key="1">
    <citation type="submission" date="2020-09" db="EMBL/GenBank/DDBJ databases">
        <title>A novel bacterium of genus Bacillus, isolated from South China Sea.</title>
        <authorList>
            <person name="Huang H."/>
            <person name="Mo K."/>
            <person name="Hu Y."/>
        </authorList>
    </citation>
    <scope>NUCLEOTIDE SEQUENCE</scope>
    <source>
        <strain evidence="1">IB182487</strain>
    </source>
</reference>
<comment type="caution">
    <text evidence="1">The sequence shown here is derived from an EMBL/GenBank/DDBJ whole genome shotgun (WGS) entry which is preliminary data.</text>
</comment>
<organism evidence="1 2">
    <name type="scientific">Metabacillus arenae</name>
    <dbReference type="NCBI Taxonomy" id="2771434"/>
    <lineage>
        <taxon>Bacteria</taxon>
        <taxon>Bacillati</taxon>
        <taxon>Bacillota</taxon>
        <taxon>Bacilli</taxon>
        <taxon>Bacillales</taxon>
        <taxon>Bacillaceae</taxon>
        <taxon>Metabacillus</taxon>
    </lineage>
</organism>
<name>A0A926NJ37_9BACI</name>
<proteinExistence type="predicted"/>
<dbReference type="Proteomes" id="UP000626844">
    <property type="component" value="Unassembled WGS sequence"/>
</dbReference>
<dbReference type="RefSeq" id="WP_191158531.1">
    <property type="nucleotide sequence ID" value="NZ_JACXAI010000014.1"/>
</dbReference>
<gene>
    <name evidence="1" type="ORF">IC621_11885</name>
</gene>
<dbReference type="EMBL" id="JACXAI010000014">
    <property type="protein sequence ID" value="MBD1380933.1"/>
    <property type="molecule type" value="Genomic_DNA"/>
</dbReference>